<dbReference type="EMBL" id="CP036425">
    <property type="protein sequence ID" value="QDU32080.1"/>
    <property type="molecule type" value="Genomic_DNA"/>
</dbReference>
<evidence type="ECO:0000256" key="1">
    <source>
        <dbReference type="SAM" id="SignalP"/>
    </source>
</evidence>
<evidence type="ECO:0000313" key="3">
    <source>
        <dbReference type="Proteomes" id="UP000317369"/>
    </source>
</evidence>
<dbReference type="RefSeq" id="WP_145073064.1">
    <property type="nucleotide sequence ID" value="NZ_CP036425.1"/>
</dbReference>
<feature type="chain" id="PRO_5022191408" description="PEP-CTERM protein-sorting domain-containing protein" evidence="1">
    <location>
        <begin position="25"/>
        <end position="226"/>
    </location>
</feature>
<protein>
    <recommendedName>
        <fullName evidence="4">PEP-CTERM protein-sorting domain-containing protein</fullName>
    </recommendedName>
</protein>
<dbReference type="OrthoDB" id="977776at2"/>
<organism evidence="2 3">
    <name type="scientific">Poriferisphaera corsica</name>
    <dbReference type="NCBI Taxonomy" id="2528020"/>
    <lineage>
        <taxon>Bacteria</taxon>
        <taxon>Pseudomonadati</taxon>
        <taxon>Planctomycetota</taxon>
        <taxon>Phycisphaerae</taxon>
        <taxon>Phycisphaerales</taxon>
        <taxon>Phycisphaeraceae</taxon>
        <taxon>Poriferisphaera</taxon>
    </lineage>
</organism>
<name>A0A517YPD4_9BACT</name>
<proteinExistence type="predicted"/>
<sequence precursor="true">MKTQWLNAFLSVLTIFTLSLTATAAPVNFGNDQPLSGTTTYVADYLLGIPVTITQDTFITHFGSTYNQAGSQVQFALYADNSNAPGDLIATSVSHTTSLGINEIAVDTPTQTFTLGTSTYEMDLPISLSAGNYWIMAIYDQDTLATIGVGQGSSNIHYISQSFDSPLPATFPPSHNSYDTGGLINYFVVTDDDICVKPRLVVPEPASLSLIALSSLLLLRRERNRA</sequence>
<gene>
    <name evidence="2" type="ORF">KS4_01090</name>
</gene>
<feature type="signal peptide" evidence="1">
    <location>
        <begin position="1"/>
        <end position="24"/>
    </location>
</feature>
<keyword evidence="3" id="KW-1185">Reference proteome</keyword>
<dbReference type="KEGG" id="pcor:KS4_01090"/>
<dbReference type="Proteomes" id="UP000317369">
    <property type="component" value="Chromosome"/>
</dbReference>
<keyword evidence="1" id="KW-0732">Signal</keyword>
<reference evidence="2 3" key="1">
    <citation type="submission" date="2019-02" db="EMBL/GenBank/DDBJ databases">
        <title>Deep-cultivation of Planctomycetes and their phenomic and genomic characterization uncovers novel biology.</title>
        <authorList>
            <person name="Wiegand S."/>
            <person name="Jogler M."/>
            <person name="Boedeker C."/>
            <person name="Pinto D."/>
            <person name="Vollmers J."/>
            <person name="Rivas-Marin E."/>
            <person name="Kohn T."/>
            <person name="Peeters S.H."/>
            <person name="Heuer A."/>
            <person name="Rast P."/>
            <person name="Oberbeckmann S."/>
            <person name="Bunk B."/>
            <person name="Jeske O."/>
            <person name="Meyerdierks A."/>
            <person name="Storesund J.E."/>
            <person name="Kallscheuer N."/>
            <person name="Luecker S."/>
            <person name="Lage O.M."/>
            <person name="Pohl T."/>
            <person name="Merkel B.J."/>
            <person name="Hornburger P."/>
            <person name="Mueller R.-W."/>
            <person name="Bruemmer F."/>
            <person name="Labrenz M."/>
            <person name="Spormann A.M."/>
            <person name="Op den Camp H."/>
            <person name="Overmann J."/>
            <person name="Amann R."/>
            <person name="Jetten M.S.M."/>
            <person name="Mascher T."/>
            <person name="Medema M.H."/>
            <person name="Devos D.P."/>
            <person name="Kaster A.-K."/>
            <person name="Ovreas L."/>
            <person name="Rohde M."/>
            <person name="Galperin M.Y."/>
            <person name="Jogler C."/>
        </authorList>
    </citation>
    <scope>NUCLEOTIDE SEQUENCE [LARGE SCALE GENOMIC DNA]</scope>
    <source>
        <strain evidence="2 3">KS4</strain>
    </source>
</reference>
<dbReference type="AlphaFoldDB" id="A0A517YPD4"/>
<accession>A0A517YPD4</accession>
<evidence type="ECO:0000313" key="2">
    <source>
        <dbReference type="EMBL" id="QDU32080.1"/>
    </source>
</evidence>
<evidence type="ECO:0008006" key="4">
    <source>
        <dbReference type="Google" id="ProtNLM"/>
    </source>
</evidence>